<proteinExistence type="predicted"/>
<reference evidence="3" key="2">
    <citation type="submission" date="2020-04" db="EMBL/GenBank/DDBJ databases">
        <authorList>
            <consortium name="NCBI Genome Project"/>
        </authorList>
    </citation>
    <scope>NUCLEOTIDE SEQUENCE</scope>
    <source>
        <strain evidence="3">CBS 342.82</strain>
    </source>
</reference>
<protein>
    <submittedName>
        <fullName evidence="3">Alpha/beta-hydrolase</fullName>
    </submittedName>
</protein>
<keyword evidence="2" id="KW-1185">Reference proteome</keyword>
<evidence type="ECO:0000313" key="2">
    <source>
        <dbReference type="Proteomes" id="UP000504637"/>
    </source>
</evidence>
<dbReference type="OrthoDB" id="408373at2759"/>
<dbReference type="Pfam" id="PF12697">
    <property type="entry name" value="Abhydrolase_6"/>
    <property type="match status" value="1"/>
</dbReference>
<reference evidence="3" key="3">
    <citation type="submission" date="2025-08" db="UniProtKB">
        <authorList>
            <consortium name="RefSeq"/>
        </authorList>
    </citation>
    <scope>IDENTIFICATION</scope>
    <source>
        <strain evidence="3">CBS 342.82</strain>
    </source>
</reference>
<dbReference type="InterPro" id="IPR029058">
    <property type="entry name" value="AB_hydrolase_fold"/>
</dbReference>
<dbReference type="GeneID" id="54364313"/>
<gene>
    <name evidence="3" type="ORF">K489DRAFT_389483</name>
</gene>
<accession>A0A6J3M0N6</accession>
<organism evidence="3">
    <name type="scientific">Dissoconium aciculare CBS 342.82</name>
    <dbReference type="NCBI Taxonomy" id="1314786"/>
    <lineage>
        <taxon>Eukaryota</taxon>
        <taxon>Fungi</taxon>
        <taxon>Dikarya</taxon>
        <taxon>Ascomycota</taxon>
        <taxon>Pezizomycotina</taxon>
        <taxon>Dothideomycetes</taxon>
        <taxon>Dothideomycetidae</taxon>
        <taxon>Mycosphaerellales</taxon>
        <taxon>Dissoconiaceae</taxon>
        <taxon>Dissoconium</taxon>
    </lineage>
</organism>
<reference evidence="3" key="1">
    <citation type="submission" date="2020-01" db="EMBL/GenBank/DDBJ databases">
        <authorList>
            <consortium name="DOE Joint Genome Institute"/>
            <person name="Haridas S."/>
            <person name="Albert R."/>
            <person name="Binder M."/>
            <person name="Bloem J."/>
            <person name="Labutti K."/>
            <person name="Salamov A."/>
            <person name="Andreopoulos B."/>
            <person name="Baker S.E."/>
            <person name="Barry K."/>
            <person name="Bills G."/>
            <person name="Bluhm B.H."/>
            <person name="Cannon C."/>
            <person name="Castanera R."/>
            <person name="Culley D.E."/>
            <person name="Daum C."/>
            <person name="Ezra D."/>
            <person name="Gonzalez J.B."/>
            <person name="Henrissat B."/>
            <person name="Kuo A."/>
            <person name="Liang C."/>
            <person name="Lipzen A."/>
            <person name="Lutzoni F."/>
            <person name="Magnuson J."/>
            <person name="Mondo S."/>
            <person name="Nolan M."/>
            <person name="Ohm R."/>
            <person name="Pangilinan J."/>
            <person name="Park H.-J."/>
            <person name="Ramirez L."/>
            <person name="Alfaro M."/>
            <person name="Sun H."/>
            <person name="Tritt A."/>
            <person name="Yoshinaga Y."/>
            <person name="Zwiers L.-H."/>
            <person name="Turgeon B.G."/>
            <person name="Goodwin S.B."/>
            <person name="Spatafora J.W."/>
            <person name="Crous P.W."/>
            <person name="Grigoriev I.V."/>
        </authorList>
    </citation>
    <scope>NUCLEOTIDE SEQUENCE</scope>
    <source>
        <strain evidence="3">CBS 342.82</strain>
    </source>
</reference>
<evidence type="ECO:0000313" key="3">
    <source>
        <dbReference type="RefSeq" id="XP_033458636.1"/>
    </source>
</evidence>
<dbReference type="RefSeq" id="XP_033458636.1">
    <property type="nucleotide sequence ID" value="XM_033606513.1"/>
</dbReference>
<sequence>MPSSPAFVLVPGAWHRATCYDRVRDILKAKHDIESFAVTLPSTCGDPNATLKDDIDATRAIITDQLSKGRDVVVVAHSYGGVVGNSSIKGLTRPKSGGHREPDSEVRDQGHVIGLVLLTTGFIFTGLAMMDPFCGLPMPFFRKNTNTGFAELRGSPIHHFYHDLPRDEANAAVGQLMPHSLKSLYEGGEHAYAGWQDVPVWYIAATRDQVLPIAAQRLGVGLARGQGGDVTVREIESSHSPFLSRPEEFTGILVAAAAEFGRSGVDVEHSRRRREAQLVGLWPQRWLRAGLFMGTGEMIGRVIAGVVWLRRLWRS</sequence>
<dbReference type="PANTHER" id="PTHR37017">
    <property type="entry name" value="AB HYDROLASE-1 DOMAIN-CONTAINING PROTEIN-RELATED"/>
    <property type="match status" value="1"/>
</dbReference>
<dbReference type="AlphaFoldDB" id="A0A6J3M0N6"/>
<dbReference type="Proteomes" id="UP000504637">
    <property type="component" value="Unplaced"/>
</dbReference>
<evidence type="ECO:0000259" key="1">
    <source>
        <dbReference type="Pfam" id="PF12697"/>
    </source>
</evidence>
<name>A0A6J3M0N6_9PEZI</name>
<dbReference type="Gene3D" id="3.40.50.1820">
    <property type="entry name" value="alpha/beta hydrolase"/>
    <property type="match status" value="1"/>
</dbReference>
<feature type="domain" description="AB hydrolase-1" evidence="1">
    <location>
        <begin position="7"/>
        <end position="249"/>
    </location>
</feature>
<dbReference type="PANTHER" id="PTHR37017:SF3">
    <property type="entry name" value="AB HYDROLASE-1 DOMAIN-CONTAINING PROTEIN"/>
    <property type="match status" value="1"/>
</dbReference>
<dbReference type="SUPFAM" id="SSF53474">
    <property type="entry name" value="alpha/beta-Hydrolases"/>
    <property type="match status" value="1"/>
</dbReference>
<dbReference type="InterPro" id="IPR052897">
    <property type="entry name" value="Sec-Metab_Biosynth_Hydrolase"/>
</dbReference>
<dbReference type="InterPro" id="IPR000073">
    <property type="entry name" value="AB_hydrolase_1"/>
</dbReference>